<gene>
    <name evidence="8" type="ORF">BA1DRAFT_02699</name>
</gene>
<dbReference type="RefSeq" id="WP_036779836.1">
    <property type="nucleotide sequence ID" value="NZ_CAWLTM010000076.1"/>
</dbReference>
<dbReference type="PANTHER" id="PTHR40588:SF1">
    <property type="entry name" value="MRNA INTERFERASE TOXIN YAFQ"/>
    <property type="match status" value="1"/>
</dbReference>
<evidence type="ECO:0000313" key="9">
    <source>
        <dbReference type="Proteomes" id="UP000023464"/>
    </source>
</evidence>
<feature type="active site" description="Proton donor" evidence="6">
    <location>
        <position position="84"/>
    </location>
</feature>
<sequence>MRQPRYSSQFKRDVKSAQKRGKDMNKLKVLMSLLIDNRPLPANYQDHLLRGEWKEFRDAHIEPDWLLIYKVVGDVVRFERTGRHSDLFDE</sequence>
<evidence type="ECO:0000256" key="7">
    <source>
        <dbReference type="SAM" id="MobiDB-lite"/>
    </source>
</evidence>
<proteinExistence type="inferred from homology"/>
<keyword evidence="9" id="KW-1185">Reference proteome</keyword>
<accession>A0A022PF28</accession>
<keyword evidence="1" id="KW-1277">Toxin-antitoxin system</keyword>
<organism evidence="8 9">
    <name type="scientific">Photorhabdus aegyptia</name>
    <dbReference type="NCBI Taxonomy" id="2805098"/>
    <lineage>
        <taxon>Bacteria</taxon>
        <taxon>Pseudomonadati</taxon>
        <taxon>Pseudomonadota</taxon>
        <taxon>Gammaproteobacteria</taxon>
        <taxon>Enterobacterales</taxon>
        <taxon>Morganellaceae</taxon>
        <taxon>Photorhabdus</taxon>
    </lineage>
</organism>
<dbReference type="Gene3D" id="3.30.2310.20">
    <property type="entry name" value="RelE-like"/>
    <property type="match status" value="1"/>
</dbReference>
<evidence type="ECO:0000256" key="4">
    <source>
        <dbReference type="ARBA" id="ARBA00074985"/>
    </source>
</evidence>
<dbReference type="SUPFAM" id="SSF143011">
    <property type="entry name" value="RelE-like"/>
    <property type="match status" value="1"/>
</dbReference>
<dbReference type="AlphaFoldDB" id="A0A022PF28"/>
<evidence type="ECO:0000256" key="6">
    <source>
        <dbReference type="PIRSR" id="PIRSR006156-1"/>
    </source>
</evidence>
<comment type="caution">
    <text evidence="8">The sequence shown here is derived from an EMBL/GenBank/DDBJ whole genome shotgun (WGS) entry which is preliminary data.</text>
</comment>
<evidence type="ECO:0000256" key="5">
    <source>
        <dbReference type="ARBA" id="ARBA00084069"/>
    </source>
</evidence>
<comment type="similarity">
    <text evidence="2">Belongs to the RelE toxin family. YafQ subfamily.</text>
</comment>
<dbReference type="GO" id="GO:0006415">
    <property type="term" value="P:translational termination"/>
    <property type="evidence" value="ECO:0007669"/>
    <property type="project" value="TreeGrafter"/>
</dbReference>
<dbReference type="GO" id="GO:0004521">
    <property type="term" value="F:RNA endonuclease activity"/>
    <property type="evidence" value="ECO:0007669"/>
    <property type="project" value="TreeGrafter"/>
</dbReference>
<feature type="compositionally biased region" description="Basic and acidic residues" evidence="7">
    <location>
        <begin position="10"/>
        <end position="22"/>
    </location>
</feature>
<evidence type="ECO:0000313" key="8">
    <source>
        <dbReference type="EMBL" id="EYU14767.1"/>
    </source>
</evidence>
<dbReference type="NCBIfam" id="TIGR00053">
    <property type="entry name" value="YafQ family addiction module toxin"/>
    <property type="match status" value="1"/>
</dbReference>
<dbReference type="InterPro" id="IPR007712">
    <property type="entry name" value="RelE/ParE_toxin"/>
</dbReference>
<dbReference type="InterPro" id="IPR035093">
    <property type="entry name" value="RelE/ParE_toxin_dom_sf"/>
</dbReference>
<dbReference type="GO" id="GO:0006402">
    <property type="term" value="P:mRNA catabolic process"/>
    <property type="evidence" value="ECO:0007669"/>
    <property type="project" value="TreeGrafter"/>
</dbReference>
<dbReference type="PANTHER" id="PTHR40588">
    <property type="entry name" value="MRNA INTERFERASE TOXIN YAFQ"/>
    <property type="match status" value="1"/>
</dbReference>
<dbReference type="Proteomes" id="UP000023464">
    <property type="component" value="Unassembled WGS sequence"/>
</dbReference>
<reference evidence="8 9" key="1">
    <citation type="submission" date="2014-03" db="EMBL/GenBank/DDBJ databases">
        <title>Draft Genome of Photorhabdus luminescens BA1, an Egyptian Isolate.</title>
        <authorList>
            <person name="Ghazal S."/>
            <person name="Hurst S.G.IV."/>
            <person name="Morris K."/>
            <person name="Thomas K."/>
            <person name="Tisa L.S."/>
        </authorList>
    </citation>
    <scope>NUCLEOTIDE SEQUENCE [LARGE SCALE GENOMIC DNA]</scope>
    <source>
        <strain evidence="8 9">BA1</strain>
    </source>
</reference>
<dbReference type="FunFam" id="3.30.2310.20:FF:000003">
    <property type="entry name" value="Type II toxin-antitoxin system YafQ family toxin"/>
    <property type="match status" value="1"/>
</dbReference>
<dbReference type="PIRSF" id="PIRSF006156">
    <property type="entry name" value="YafQ"/>
    <property type="match status" value="1"/>
</dbReference>
<evidence type="ECO:0000256" key="1">
    <source>
        <dbReference type="ARBA" id="ARBA00022649"/>
    </source>
</evidence>
<feature type="region of interest" description="Disordered" evidence="7">
    <location>
        <begin position="1"/>
        <end position="22"/>
    </location>
</feature>
<dbReference type="InterPro" id="IPR004386">
    <property type="entry name" value="Toxin_YafQ-like"/>
</dbReference>
<dbReference type="PATRIC" id="fig|1393736.3.peg.2762"/>
<evidence type="ECO:0000256" key="2">
    <source>
        <dbReference type="ARBA" id="ARBA00061366"/>
    </source>
</evidence>
<dbReference type="Pfam" id="PF15738">
    <property type="entry name" value="YafQ_toxin"/>
    <property type="match status" value="1"/>
</dbReference>
<evidence type="ECO:0000256" key="3">
    <source>
        <dbReference type="ARBA" id="ARBA00068634"/>
    </source>
</evidence>
<dbReference type="EMBL" id="JFGV01000039">
    <property type="protein sequence ID" value="EYU14767.1"/>
    <property type="molecule type" value="Genomic_DNA"/>
</dbReference>
<protein>
    <recommendedName>
        <fullName evidence="3">mRNA interferase toxin YafQ</fullName>
    </recommendedName>
    <alternativeName>
        <fullName evidence="4">Endoribonuclease YafQ</fullName>
    </alternativeName>
    <alternativeName>
        <fullName evidence="5">Toxin YafQ</fullName>
    </alternativeName>
</protein>
<name>A0A022PF28_9GAMM</name>
<dbReference type="NCBIfam" id="TIGR02385">
    <property type="entry name" value="RelE_StbE"/>
    <property type="match status" value="1"/>
</dbReference>